<dbReference type="AlphaFoldDB" id="A0AAW1W9J0"/>
<evidence type="ECO:0000259" key="1">
    <source>
        <dbReference type="Pfam" id="PF00646"/>
    </source>
</evidence>
<evidence type="ECO:0000313" key="2">
    <source>
        <dbReference type="EMBL" id="KAK9921087.1"/>
    </source>
</evidence>
<organism evidence="2 3">
    <name type="scientific">Rubus argutus</name>
    <name type="common">Southern blackberry</name>
    <dbReference type="NCBI Taxonomy" id="59490"/>
    <lineage>
        <taxon>Eukaryota</taxon>
        <taxon>Viridiplantae</taxon>
        <taxon>Streptophyta</taxon>
        <taxon>Embryophyta</taxon>
        <taxon>Tracheophyta</taxon>
        <taxon>Spermatophyta</taxon>
        <taxon>Magnoliopsida</taxon>
        <taxon>eudicotyledons</taxon>
        <taxon>Gunneridae</taxon>
        <taxon>Pentapetalae</taxon>
        <taxon>rosids</taxon>
        <taxon>fabids</taxon>
        <taxon>Rosales</taxon>
        <taxon>Rosaceae</taxon>
        <taxon>Rosoideae</taxon>
        <taxon>Rosoideae incertae sedis</taxon>
        <taxon>Rubus</taxon>
    </lineage>
</organism>
<dbReference type="Proteomes" id="UP001457282">
    <property type="component" value="Unassembled WGS sequence"/>
</dbReference>
<sequence>MYVDVDKLTKDNRWSEHLPDDLVEMVVKRISLVDSIRFDAVCTSWRSVSSQWFQRATRVPWLMRAVKFLDSTSVQYKFYSPSEDRVYNLKFSRETKQDIQISILYFVKKETKGLHGC</sequence>
<dbReference type="Gene3D" id="1.20.1280.50">
    <property type="match status" value="1"/>
</dbReference>
<gene>
    <name evidence="2" type="ORF">M0R45_029616</name>
</gene>
<comment type="caution">
    <text evidence="2">The sequence shown here is derived from an EMBL/GenBank/DDBJ whole genome shotgun (WGS) entry which is preliminary data.</text>
</comment>
<dbReference type="InterPro" id="IPR001810">
    <property type="entry name" value="F-box_dom"/>
</dbReference>
<proteinExistence type="predicted"/>
<dbReference type="InterPro" id="IPR036047">
    <property type="entry name" value="F-box-like_dom_sf"/>
</dbReference>
<reference evidence="2 3" key="1">
    <citation type="journal article" date="2023" name="G3 (Bethesda)">
        <title>A chromosome-length genome assembly and annotation of blackberry (Rubus argutus, cv. 'Hillquist').</title>
        <authorList>
            <person name="Bruna T."/>
            <person name="Aryal R."/>
            <person name="Dudchenko O."/>
            <person name="Sargent D.J."/>
            <person name="Mead D."/>
            <person name="Buti M."/>
            <person name="Cavallini A."/>
            <person name="Hytonen T."/>
            <person name="Andres J."/>
            <person name="Pham M."/>
            <person name="Weisz D."/>
            <person name="Mascagni F."/>
            <person name="Usai G."/>
            <person name="Natali L."/>
            <person name="Bassil N."/>
            <person name="Fernandez G.E."/>
            <person name="Lomsadze A."/>
            <person name="Armour M."/>
            <person name="Olukolu B."/>
            <person name="Poorten T."/>
            <person name="Britton C."/>
            <person name="Davik J."/>
            <person name="Ashrafi H."/>
            <person name="Aiden E.L."/>
            <person name="Borodovsky M."/>
            <person name="Worthington M."/>
        </authorList>
    </citation>
    <scope>NUCLEOTIDE SEQUENCE [LARGE SCALE GENOMIC DNA]</scope>
    <source>
        <strain evidence="2">PI 553951</strain>
    </source>
</reference>
<name>A0AAW1W9J0_RUBAR</name>
<accession>A0AAW1W9J0</accession>
<keyword evidence="3" id="KW-1185">Reference proteome</keyword>
<protein>
    <recommendedName>
        <fullName evidence="1">F-box domain-containing protein</fullName>
    </recommendedName>
</protein>
<dbReference type="Pfam" id="PF00646">
    <property type="entry name" value="F-box"/>
    <property type="match status" value="1"/>
</dbReference>
<feature type="domain" description="F-box" evidence="1">
    <location>
        <begin position="17"/>
        <end position="49"/>
    </location>
</feature>
<dbReference type="SUPFAM" id="SSF81383">
    <property type="entry name" value="F-box domain"/>
    <property type="match status" value="1"/>
</dbReference>
<evidence type="ECO:0000313" key="3">
    <source>
        <dbReference type="Proteomes" id="UP001457282"/>
    </source>
</evidence>
<dbReference type="EMBL" id="JBEDUW010000006">
    <property type="protein sequence ID" value="KAK9921087.1"/>
    <property type="molecule type" value="Genomic_DNA"/>
</dbReference>